<keyword evidence="2" id="KW-1185">Reference proteome</keyword>
<reference evidence="1 2" key="1">
    <citation type="submission" date="2018-06" db="EMBL/GenBank/DDBJ databases">
        <authorList>
            <consortium name="Pathogen Informatics"/>
            <person name="Doyle S."/>
        </authorList>
    </citation>
    <scope>NUCLEOTIDE SEQUENCE [LARGE SCALE GENOMIC DNA]</scope>
    <source>
        <strain evidence="1 2">NCTC1934</strain>
    </source>
</reference>
<evidence type="ECO:0000313" key="1">
    <source>
        <dbReference type="EMBL" id="SUD49412.1"/>
    </source>
</evidence>
<dbReference type="SUPFAM" id="SSF50475">
    <property type="entry name" value="FMN-binding split barrel"/>
    <property type="match status" value="1"/>
</dbReference>
<dbReference type="STRING" id="1406858.GCA_000710895_04153"/>
<dbReference type="AlphaFoldDB" id="A0A379JLC1"/>
<gene>
    <name evidence="1" type="ORF">NCTC1934_06765</name>
</gene>
<dbReference type="InterPro" id="IPR024747">
    <property type="entry name" value="Pyridox_Oxase-rel"/>
</dbReference>
<dbReference type="Pfam" id="PF12900">
    <property type="entry name" value="Pyridox_ox_2"/>
    <property type="match status" value="1"/>
</dbReference>
<protein>
    <submittedName>
        <fullName evidence="1">Pyridoxamine 5'-phosphate oxidase</fullName>
    </submittedName>
</protein>
<name>A0A379JLC1_9NOCA</name>
<evidence type="ECO:0000313" key="2">
    <source>
        <dbReference type="Proteomes" id="UP000255467"/>
    </source>
</evidence>
<proteinExistence type="predicted"/>
<accession>A0A379JLC1</accession>
<dbReference type="EMBL" id="UGRY01000007">
    <property type="protein sequence ID" value="SUD49412.1"/>
    <property type="molecule type" value="Genomic_DNA"/>
</dbReference>
<dbReference type="Gene3D" id="2.30.110.10">
    <property type="entry name" value="Electron Transport, Fmn-binding Protein, Chain A"/>
    <property type="match status" value="1"/>
</dbReference>
<organism evidence="1 2">
    <name type="scientific">Nocardia otitidiscaviarum</name>
    <dbReference type="NCBI Taxonomy" id="1823"/>
    <lineage>
        <taxon>Bacteria</taxon>
        <taxon>Bacillati</taxon>
        <taxon>Actinomycetota</taxon>
        <taxon>Actinomycetes</taxon>
        <taxon>Mycobacteriales</taxon>
        <taxon>Nocardiaceae</taxon>
        <taxon>Nocardia</taxon>
    </lineage>
</organism>
<sequence length="141" mass="15771">MFSTEQEHQLVELDRAEAMSLLASVPFGRVVFTRNALPAIRPVNHLVGDGEIVVVRTRVDSGLSATVRARQNTVVAFEADDIDPIRRVGWSVVVTGFARVLTDPNRIERYERLLRPWVDRVMDTVIIIEPTLVSGVRLVAP</sequence>
<dbReference type="InterPro" id="IPR012349">
    <property type="entry name" value="Split_barrel_FMN-bd"/>
</dbReference>
<dbReference type="Proteomes" id="UP000255467">
    <property type="component" value="Unassembled WGS sequence"/>
</dbReference>
<dbReference type="RefSeq" id="WP_029928743.1">
    <property type="nucleotide sequence ID" value="NZ_CP041695.1"/>
</dbReference>
<dbReference type="GeneID" id="80333674"/>